<evidence type="ECO:0000313" key="1">
    <source>
        <dbReference type="EMBL" id="GAH70486.1"/>
    </source>
</evidence>
<accession>X1HK61</accession>
<protein>
    <submittedName>
        <fullName evidence="1">Uncharacterized protein</fullName>
    </submittedName>
</protein>
<comment type="caution">
    <text evidence="1">The sequence shown here is derived from an EMBL/GenBank/DDBJ whole genome shotgun (WGS) entry which is preliminary data.</text>
</comment>
<reference evidence="1" key="1">
    <citation type="journal article" date="2014" name="Front. Microbiol.">
        <title>High frequency of phylogenetically diverse reductive dehalogenase-homologous genes in deep subseafloor sedimentary metagenomes.</title>
        <authorList>
            <person name="Kawai M."/>
            <person name="Futagami T."/>
            <person name="Toyoda A."/>
            <person name="Takaki Y."/>
            <person name="Nishi S."/>
            <person name="Hori S."/>
            <person name="Arai W."/>
            <person name="Tsubouchi T."/>
            <person name="Morono Y."/>
            <person name="Uchiyama I."/>
            <person name="Ito T."/>
            <person name="Fujiyama A."/>
            <person name="Inagaki F."/>
            <person name="Takami H."/>
        </authorList>
    </citation>
    <scope>NUCLEOTIDE SEQUENCE</scope>
    <source>
        <strain evidence="1">Expedition CK06-06</strain>
    </source>
</reference>
<proteinExistence type="predicted"/>
<gene>
    <name evidence="1" type="ORF">S03H2_52995</name>
</gene>
<organism evidence="1">
    <name type="scientific">marine sediment metagenome</name>
    <dbReference type="NCBI Taxonomy" id="412755"/>
    <lineage>
        <taxon>unclassified sequences</taxon>
        <taxon>metagenomes</taxon>
        <taxon>ecological metagenomes</taxon>
    </lineage>
</organism>
<dbReference type="EMBL" id="BARU01033706">
    <property type="protein sequence ID" value="GAH70486.1"/>
    <property type="molecule type" value="Genomic_DNA"/>
</dbReference>
<name>X1HK61_9ZZZZ</name>
<dbReference type="AlphaFoldDB" id="X1HK61"/>
<sequence length="41" mass="4700">MVNMFYIEKENIINVNSLSMMRVSVCHDKQATGVIKKGEIK</sequence>